<dbReference type="AlphaFoldDB" id="A0A9N8DUD9"/>
<dbReference type="InterPro" id="IPR001650">
    <property type="entry name" value="Helicase_C-like"/>
</dbReference>
<evidence type="ECO:0000313" key="4">
    <source>
        <dbReference type="EMBL" id="CAB9508719.1"/>
    </source>
</evidence>
<evidence type="ECO:0000256" key="1">
    <source>
        <dbReference type="ARBA" id="ARBA00022801"/>
    </source>
</evidence>
<evidence type="ECO:0000259" key="2">
    <source>
        <dbReference type="PROSITE" id="PS51192"/>
    </source>
</evidence>
<dbReference type="PANTHER" id="PTHR45629">
    <property type="entry name" value="SNF2/RAD54 FAMILY MEMBER"/>
    <property type="match status" value="1"/>
</dbReference>
<protein>
    <submittedName>
        <fullName evidence="4">CHD3-type chromatin-remodeling factor</fullName>
    </submittedName>
</protein>
<organism evidence="4 5">
    <name type="scientific">Seminavis robusta</name>
    <dbReference type="NCBI Taxonomy" id="568900"/>
    <lineage>
        <taxon>Eukaryota</taxon>
        <taxon>Sar</taxon>
        <taxon>Stramenopiles</taxon>
        <taxon>Ochrophyta</taxon>
        <taxon>Bacillariophyta</taxon>
        <taxon>Bacillariophyceae</taxon>
        <taxon>Bacillariophycidae</taxon>
        <taxon>Naviculales</taxon>
        <taxon>Naviculaceae</taxon>
        <taxon>Seminavis</taxon>
    </lineage>
</organism>
<dbReference type="InterPro" id="IPR014001">
    <property type="entry name" value="Helicase_ATP-bd"/>
</dbReference>
<dbReference type="PANTHER" id="PTHR45629:SF7">
    <property type="entry name" value="DNA EXCISION REPAIR PROTEIN ERCC-6-RELATED"/>
    <property type="match status" value="1"/>
</dbReference>
<dbReference type="InterPro" id="IPR000330">
    <property type="entry name" value="SNF2_N"/>
</dbReference>
<feature type="domain" description="Helicase ATP-binding" evidence="2">
    <location>
        <begin position="168"/>
        <end position="353"/>
    </location>
</feature>
<dbReference type="OrthoDB" id="413460at2759"/>
<dbReference type="Proteomes" id="UP001153069">
    <property type="component" value="Unassembled WGS sequence"/>
</dbReference>
<proteinExistence type="predicted"/>
<dbReference type="CDD" id="cd17919">
    <property type="entry name" value="DEXHc_Snf"/>
    <property type="match status" value="1"/>
</dbReference>
<reference evidence="4" key="1">
    <citation type="submission" date="2020-06" db="EMBL/GenBank/DDBJ databases">
        <authorList>
            <consortium name="Plant Systems Biology data submission"/>
        </authorList>
    </citation>
    <scope>NUCLEOTIDE SEQUENCE</scope>
    <source>
        <strain evidence="4">D6</strain>
    </source>
</reference>
<dbReference type="Pfam" id="PF00176">
    <property type="entry name" value="SNF2-rel_dom"/>
    <property type="match status" value="1"/>
</dbReference>
<dbReference type="CDD" id="cd18793">
    <property type="entry name" value="SF2_C_SNF"/>
    <property type="match status" value="1"/>
</dbReference>
<keyword evidence="1" id="KW-0378">Hydrolase</keyword>
<dbReference type="Gene3D" id="3.40.50.10810">
    <property type="entry name" value="Tandem AAA-ATPase domain"/>
    <property type="match status" value="1"/>
</dbReference>
<keyword evidence="5" id="KW-1185">Reference proteome</keyword>
<dbReference type="InterPro" id="IPR050496">
    <property type="entry name" value="SNF2_RAD54_helicase_repair"/>
</dbReference>
<evidence type="ECO:0000259" key="3">
    <source>
        <dbReference type="PROSITE" id="PS51194"/>
    </source>
</evidence>
<dbReference type="PROSITE" id="PS51194">
    <property type="entry name" value="HELICASE_CTER"/>
    <property type="match status" value="1"/>
</dbReference>
<dbReference type="Gene3D" id="3.40.50.300">
    <property type="entry name" value="P-loop containing nucleotide triphosphate hydrolases"/>
    <property type="match status" value="1"/>
</dbReference>
<gene>
    <name evidence="4" type="ORF">SEMRO_357_G125710.1</name>
</gene>
<dbReference type="SMART" id="SM00487">
    <property type="entry name" value="DEXDc"/>
    <property type="match status" value="1"/>
</dbReference>
<evidence type="ECO:0000313" key="5">
    <source>
        <dbReference type="Proteomes" id="UP001153069"/>
    </source>
</evidence>
<name>A0A9N8DUD9_9STRA</name>
<dbReference type="InterPro" id="IPR038718">
    <property type="entry name" value="SNF2-like_sf"/>
</dbReference>
<dbReference type="InterPro" id="IPR049730">
    <property type="entry name" value="SNF2/RAD54-like_C"/>
</dbReference>
<dbReference type="GO" id="GO:0005524">
    <property type="term" value="F:ATP binding"/>
    <property type="evidence" value="ECO:0007669"/>
    <property type="project" value="InterPro"/>
</dbReference>
<feature type="domain" description="Helicase C-terminal" evidence="3">
    <location>
        <begin position="503"/>
        <end position="655"/>
    </location>
</feature>
<dbReference type="EMBL" id="CAICTM010000356">
    <property type="protein sequence ID" value="CAB9508719.1"/>
    <property type="molecule type" value="Genomic_DNA"/>
</dbReference>
<dbReference type="InterPro" id="IPR027417">
    <property type="entry name" value="P-loop_NTPase"/>
</dbReference>
<comment type="caution">
    <text evidence="4">The sequence shown here is derived from an EMBL/GenBank/DDBJ whole genome shotgun (WGS) entry which is preliminary data.</text>
</comment>
<accession>A0A9N8DUD9</accession>
<dbReference type="Pfam" id="PF00271">
    <property type="entry name" value="Helicase_C"/>
    <property type="match status" value="1"/>
</dbReference>
<dbReference type="SMART" id="SM00490">
    <property type="entry name" value="HELICc"/>
    <property type="match status" value="1"/>
</dbReference>
<dbReference type="GO" id="GO:0016787">
    <property type="term" value="F:hydrolase activity"/>
    <property type="evidence" value="ECO:0007669"/>
    <property type="project" value="UniProtKB-KW"/>
</dbReference>
<sequence length="717" mass="80539">MSSSLGAMSSLVSLFGLLGIPKGDKKQLQQQHGIDTPSRLNSWEHSLALKILRARSHCQQLVPTTKAAPRKPKEASKLVPLQDQKGFRQGDKYWEDVQHGNPNAKDTLDEGFTAAILGPDDKGWEEDLDNQEVFIPDPSRQDTALLRLPERVFKDLFNFQKVGVEWMTGLYHQESGGILGDEMGMGKTRQTLVLLLGLIHAGSIRNALIVCPKSVLDETWLKEVKKLIAFFSWKHQEPKVVMAASTLTERQRLQVLKLARNCSEQAPHLIITSYPQVQASKRGFMPGNGVGSGLGFFQVVVLDEAHRVKNPKSRLRKHLDFICKKSCKLLLTGTPILNRLEELHSLLKMAAPDEFGEWPRFRDQYARPIEASRQPSASSYEIKRGEKLVAELQEKILPYLLQRQKKDHLKSMVPPNYEFDVWTKLSPKQRSLYSEFVKDGKLLSGISNKDATCVLPAIHKLRYLCNHPLLFNHALEGDKQTIKSTLQALGKQTLVDQSPKMRVMLKLLHKWRSDGLKVLVFSHSVKMLNIIEFVLAGTEGIQVCRIDGSTSQKRRQQLVRDFNRIGSQYNIMLLSIEAGGEGLTLTGANKSILFDPAWTLAKSDQAVARTCRPGQTRDCETVHLLSAGTVEEKMYGKQMYKGGVEGAILANRSKGFEMRFYDKDELTKLFTLEPDDVCESLKLSLKQGSACLKKCSVNSNDKKSVVGISRRNSLKSS</sequence>
<dbReference type="SUPFAM" id="SSF52540">
    <property type="entry name" value="P-loop containing nucleoside triphosphate hydrolases"/>
    <property type="match status" value="2"/>
</dbReference>
<dbReference type="PROSITE" id="PS51192">
    <property type="entry name" value="HELICASE_ATP_BIND_1"/>
    <property type="match status" value="1"/>
</dbReference>